<name>A0A5C4VXS8_9ACTN</name>
<sequence length="108" mass="11743">MAITPGSPDNQQVDHVSLRAASEDFQAATDHLETLVRQTFATIHRHGAEEAKELAPEFDAEHADLARVAPQAYASLLARLRNTAGGVRAHSATHETAEHANREAVREI</sequence>
<proteinExistence type="predicted"/>
<dbReference type="RefSeq" id="WP_139634541.1">
    <property type="nucleotide sequence ID" value="NZ_VDLX02000015.1"/>
</dbReference>
<evidence type="ECO:0008006" key="3">
    <source>
        <dbReference type="Google" id="ProtNLM"/>
    </source>
</evidence>
<keyword evidence="2" id="KW-1185">Reference proteome</keyword>
<gene>
    <name evidence="1" type="ORF">FH608_034395</name>
</gene>
<organism evidence="1 2">
    <name type="scientific">Nonomuraea phyllanthi</name>
    <dbReference type="NCBI Taxonomy" id="2219224"/>
    <lineage>
        <taxon>Bacteria</taxon>
        <taxon>Bacillati</taxon>
        <taxon>Actinomycetota</taxon>
        <taxon>Actinomycetes</taxon>
        <taxon>Streptosporangiales</taxon>
        <taxon>Streptosporangiaceae</taxon>
        <taxon>Nonomuraea</taxon>
    </lineage>
</organism>
<evidence type="ECO:0000313" key="2">
    <source>
        <dbReference type="Proteomes" id="UP000312512"/>
    </source>
</evidence>
<dbReference type="AlphaFoldDB" id="A0A5C4VXS8"/>
<accession>A0A5C4VXS8</accession>
<protein>
    <recommendedName>
        <fullName evidence="3">PE domain-containing protein</fullName>
    </recommendedName>
</protein>
<dbReference type="EMBL" id="VDLX02000015">
    <property type="protein sequence ID" value="KAB8190607.1"/>
    <property type="molecule type" value="Genomic_DNA"/>
</dbReference>
<evidence type="ECO:0000313" key="1">
    <source>
        <dbReference type="EMBL" id="KAB8190607.1"/>
    </source>
</evidence>
<dbReference type="Proteomes" id="UP000312512">
    <property type="component" value="Unassembled WGS sequence"/>
</dbReference>
<reference evidence="1 2" key="1">
    <citation type="submission" date="2019-10" db="EMBL/GenBank/DDBJ databases">
        <title>Nonomuraea sp. nov., isolated from Phyllanthus amarus.</title>
        <authorList>
            <person name="Klykleung N."/>
            <person name="Tanasupawat S."/>
        </authorList>
    </citation>
    <scope>NUCLEOTIDE SEQUENCE [LARGE SCALE GENOMIC DNA]</scope>
    <source>
        <strain evidence="1 2">PA1-10</strain>
    </source>
</reference>
<comment type="caution">
    <text evidence="1">The sequence shown here is derived from an EMBL/GenBank/DDBJ whole genome shotgun (WGS) entry which is preliminary data.</text>
</comment>